<accession>A0ABW5NM95</accession>
<evidence type="ECO:0000256" key="1">
    <source>
        <dbReference type="ARBA" id="ARBA00023125"/>
    </source>
</evidence>
<protein>
    <submittedName>
        <fullName evidence="3">Phage integrase SAM-like domain-containing protein</fullName>
    </submittedName>
</protein>
<reference evidence="4" key="1">
    <citation type="journal article" date="2019" name="Int. J. Syst. Evol. Microbiol.">
        <title>The Global Catalogue of Microorganisms (GCM) 10K type strain sequencing project: providing services to taxonomists for standard genome sequencing and annotation.</title>
        <authorList>
            <consortium name="The Broad Institute Genomics Platform"/>
            <consortium name="The Broad Institute Genome Sequencing Center for Infectious Disease"/>
            <person name="Wu L."/>
            <person name="Ma J."/>
        </authorList>
    </citation>
    <scope>NUCLEOTIDE SEQUENCE [LARGE SCALE GENOMIC DNA]</scope>
    <source>
        <strain evidence="4">KCTC 42248</strain>
    </source>
</reference>
<dbReference type="InterPro" id="IPR010998">
    <property type="entry name" value="Integrase_recombinase_N"/>
</dbReference>
<dbReference type="EMBL" id="JBHUMA010000006">
    <property type="protein sequence ID" value="MFD2599861.1"/>
    <property type="molecule type" value="Genomic_DNA"/>
</dbReference>
<name>A0ABW5NM95_9SPHI</name>
<comment type="caution">
    <text evidence="3">The sequence shown here is derived from an EMBL/GenBank/DDBJ whole genome shotgun (WGS) entry which is preliminary data.</text>
</comment>
<dbReference type="Pfam" id="PF13102">
    <property type="entry name" value="Phage_int_SAM_5"/>
    <property type="match status" value="1"/>
</dbReference>
<dbReference type="InterPro" id="IPR025269">
    <property type="entry name" value="SAM-like_dom"/>
</dbReference>
<organism evidence="3 4">
    <name type="scientific">Sphingobacterium corticis</name>
    <dbReference type="NCBI Taxonomy" id="1812823"/>
    <lineage>
        <taxon>Bacteria</taxon>
        <taxon>Pseudomonadati</taxon>
        <taxon>Bacteroidota</taxon>
        <taxon>Sphingobacteriia</taxon>
        <taxon>Sphingobacteriales</taxon>
        <taxon>Sphingobacteriaceae</taxon>
        <taxon>Sphingobacterium</taxon>
    </lineage>
</organism>
<sequence>MATINYYLSFKKYDSTYGVKYLLIHNRTKKHLSSSIFLVTSQVKKTKKRGSDSYDFSIKDTQVLDKVNAELAEYRRKIGEIGPRLAMLDVEDLKTMLNTVEHSGYVDFIRFYREYLERLLADGKVGTHRTLRSPLNHLTDFIKTVNANDVDSVFLKEFEAHLRKEKTITRSNHGKAEHIVKSSLDDPGVFKVMEAIRNIHNKCKEAYNSERNTVITSEPFKYYKMPKYKMKRKDMDKDIVQKIIAFRDAQLDGRKALARDIFMLSFYLCGMNAKDMYDGKYIIKDGRLEYERAKTAGRRSDNAFISVNVPDVAISLLETYNVAFLHRRFANHEGFKQALSSGMKGSGFTFYNARDSFASIAVNICKFNHNMVESALNHFDESKVINRYAARDWSIIDEVQEGVLSKII</sequence>
<dbReference type="Proteomes" id="UP001597393">
    <property type="component" value="Unassembled WGS sequence"/>
</dbReference>
<proteinExistence type="predicted"/>
<dbReference type="SUPFAM" id="SSF56349">
    <property type="entry name" value="DNA breaking-rejoining enzymes"/>
    <property type="match status" value="1"/>
</dbReference>
<feature type="domain" description="Phage integrase SAM-like" evidence="2">
    <location>
        <begin position="107"/>
        <end position="170"/>
    </location>
</feature>
<keyword evidence="1" id="KW-0238">DNA-binding</keyword>
<keyword evidence="4" id="KW-1185">Reference proteome</keyword>
<dbReference type="Gene3D" id="1.10.150.130">
    <property type="match status" value="1"/>
</dbReference>
<evidence type="ECO:0000313" key="4">
    <source>
        <dbReference type="Proteomes" id="UP001597393"/>
    </source>
</evidence>
<dbReference type="InterPro" id="IPR011010">
    <property type="entry name" value="DNA_brk_join_enz"/>
</dbReference>
<evidence type="ECO:0000259" key="2">
    <source>
        <dbReference type="Pfam" id="PF13102"/>
    </source>
</evidence>
<evidence type="ECO:0000313" key="3">
    <source>
        <dbReference type="EMBL" id="MFD2599861.1"/>
    </source>
</evidence>
<gene>
    <name evidence="3" type="ORF">ACFSQ3_12960</name>
</gene>